<feature type="compositionally biased region" description="Basic and acidic residues" evidence="7">
    <location>
        <begin position="775"/>
        <end position="784"/>
    </location>
</feature>
<evidence type="ECO:0000259" key="8">
    <source>
        <dbReference type="Pfam" id="PF12240"/>
    </source>
</evidence>
<comment type="subcellular location">
    <subcellularLocation>
        <location evidence="1">Cell junction</location>
    </subcellularLocation>
</comment>
<keyword evidence="10" id="KW-1185">Reference proteome</keyword>
<evidence type="ECO:0000256" key="4">
    <source>
        <dbReference type="ARBA" id="ARBA00022949"/>
    </source>
</evidence>
<reference evidence="9" key="2">
    <citation type="submission" date="2025-08" db="UniProtKB">
        <authorList>
            <consortium name="Ensembl"/>
        </authorList>
    </citation>
    <scope>IDENTIFICATION</scope>
    <source>
        <strain evidence="9">Thoroughbred</strain>
    </source>
</reference>
<feature type="coiled-coil region" evidence="6">
    <location>
        <begin position="439"/>
        <end position="640"/>
    </location>
</feature>
<keyword evidence="5 6" id="KW-0175">Coiled coil</keyword>
<feature type="region of interest" description="Disordered" evidence="7">
    <location>
        <begin position="224"/>
        <end position="247"/>
    </location>
</feature>
<dbReference type="Proteomes" id="UP000002281">
    <property type="component" value="Chromosome 7"/>
</dbReference>
<dbReference type="GO" id="GO:0070161">
    <property type="term" value="C:anchoring junction"/>
    <property type="evidence" value="ECO:0007669"/>
    <property type="project" value="UniProtKB-SubCell"/>
</dbReference>
<keyword evidence="4" id="KW-0965">Cell junction</keyword>
<comment type="similarity">
    <text evidence="2">Belongs to the angiomotin family.</text>
</comment>
<dbReference type="PANTHER" id="PTHR14826:SF12">
    <property type="entry name" value="ANGIOMOTIN-LIKE PROTEIN 1"/>
    <property type="match status" value="1"/>
</dbReference>
<dbReference type="InterPro" id="IPR051747">
    <property type="entry name" value="Angiomotin-like"/>
</dbReference>
<feature type="domain" description="Angiomotin C-terminal" evidence="8">
    <location>
        <begin position="606"/>
        <end position="712"/>
    </location>
</feature>
<evidence type="ECO:0000256" key="5">
    <source>
        <dbReference type="ARBA" id="ARBA00023054"/>
    </source>
</evidence>
<evidence type="ECO:0000313" key="10">
    <source>
        <dbReference type="Proteomes" id="UP000002281"/>
    </source>
</evidence>
<accession>A0A3Q2HHE5</accession>
<evidence type="ECO:0000256" key="1">
    <source>
        <dbReference type="ARBA" id="ARBA00004282"/>
    </source>
</evidence>
<feature type="domain" description="Angiomotin C-terminal" evidence="8">
    <location>
        <begin position="713"/>
        <end position="769"/>
    </location>
</feature>
<feature type="compositionally biased region" description="Polar residues" evidence="7">
    <location>
        <begin position="384"/>
        <end position="399"/>
    </location>
</feature>
<dbReference type="VGNC" id="VGNC:54256">
    <property type="gene designation" value="AMOTL1"/>
</dbReference>
<protein>
    <submittedName>
        <fullName evidence="9">Angiomotin like 1</fullName>
    </submittedName>
</protein>
<dbReference type="InterPro" id="IPR024646">
    <property type="entry name" value="Angiomotin_C"/>
</dbReference>
<evidence type="ECO:0000313" key="9">
    <source>
        <dbReference type="Ensembl" id="ENSECAP00000034054.3"/>
    </source>
</evidence>
<organism evidence="9 10">
    <name type="scientific">Equus caballus</name>
    <name type="common">Horse</name>
    <dbReference type="NCBI Taxonomy" id="9796"/>
    <lineage>
        <taxon>Eukaryota</taxon>
        <taxon>Metazoa</taxon>
        <taxon>Chordata</taxon>
        <taxon>Craniata</taxon>
        <taxon>Vertebrata</taxon>
        <taxon>Euteleostomi</taxon>
        <taxon>Mammalia</taxon>
        <taxon>Eutheria</taxon>
        <taxon>Laurasiatheria</taxon>
        <taxon>Perissodactyla</taxon>
        <taxon>Equidae</taxon>
        <taxon>Equus</taxon>
    </lineage>
</organism>
<dbReference type="PRINTS" id="PR01807">
    <property type="entry name" value="ANGIOMOTIN"/>
</dbReference>
<gene>
    <name evidence="9 11" type="primary">AMOTL1</name>
</gene>
<feature type="region of interest" description="Disordered" evidence="7">
    <location>
        <begin position="733"/>
        <end position="804"/>
    </location>
</feature>
<feature type="compositionally biased region" description="Low complexity" evidence="7">
    <location>
        <begin position="292"/>
        <end position="302"/>
    </location>
</feature>
<evidence type="ECO:0000313" key="11">
    <source>
        <dbReference type="VGNC" id="VGNC:54256"/>
    </source>
</evidence>
<feature type="region of interest" description="Disordered" evidence="7">
    <location>
        <begin position="197"/>
        <end position="216"/>
    </location>
</feature>
<dbReference type="InterPro" id="IPR009114">
    <property type="entry name" value="Angiomotin"/>
</dbReference>
<dbReference type="GeneTree" id="ENSGT00940000160158"/>
<feature type="region of interest" description="Disordered" evidence="7">
    <location>
        <begin position="384"/>
        <end position="403"/>
    </location>
</feature>
<evidence type="ECO:0000256" key="2">
    <source>
        <dbReference type="ARBA" id="ARBA00010300"/>
    </source>
</evidence>
<proteinExistence type="inferred from homology"/>
<feature type="region of interest" description="Disordered" evidence="7">
    <location>
        <begin position="276"/>
        <end position="327"/>
    </location>
</feature>
<sequence>MWRAKLRRGTCEPAVKGPSPVCYSPSSPVPILEDPNYFFPDFQLYSGRHEASALTVEANGSIREKVVEDPLGNFHPPNFLRISEVEMRGSEDAAAGTVLQRLIQEQLRYGTPTENMNLLAIQHQATGSAGPAHPTNNFSSTENLTQEDPQMVYQSARQEPQGQEHQVDNTVMEKQVRSTQPQQNNEELPTYEEAKAQSQFFRGQQQQQQQQQGAVSHGYYMAGGTSQKARTEGRPTVNRANSGQAHKDEALKELKQGHVRSLSERIMQLSLERNGAKQHLPGSGNGKGFKAAGGPSPAQPAGKVLDPRGPPPEYPFKTKQMMSPVSKTQEHGLYYSDQHPGMLHEMVKPYPAPQPARTEVAVLRYQPPPEYGVTSRPCQLPFPSTVQQHSPMSSQNSSISGPLHSVSLPLPLPMTLAAPQPPPAASPSQQLGPDAFAIVERAQQMVEILTEENRVLHQELQGYYDNADKLHKFEKELQRISEAYESLVKSTTKRESLDKAMRNKLEGEIRRLHDFNRDLRDRLETANRQLSSREYDGHEDRAAEGLYASQNKEFLKEKEKLEMELAAVRTASEDHRRHIEILDQALSNAQAKVIKLEEELREKQAYVEKVEKLQQALTQLQSACEKREQMERRLRTWLERELDALRTQQKHGNGPPASMPEYNAPALMELVREKEERILALEADMTKWEQKYLEESTIRHFAMNAAATAAAESIKNLHAKIIEKDAMIKVLQQRSRKDAAKTDSSSLRPARSVPSIAAATGTHSRQTSLTSSQLAEEKKEEKTWKGSIGESHASPPSGKDLKSKSCPHIERLAHLVERDSSYFCGLLALPLMGHRNVIGFFQASVYSPVKWGGSSIILGLWKLNELCGSKGCATGVALSPGLTHNYRYC</sequence>
<dbReference type="PANTHER" id="PTHR14826">
    <property type="entry name" value="ANGIOMOTIN"/>
    <property type="match status" value="1"/>
</dbReference>
<dbReference type="ExpressionAtlas" id="A0A3Q2HHE5">
    <property type="expression patterns" value="baseline"/>
</dbReference>
<name>A0A3Q2HHE5_HORSE</name>
<dbReference type="Ensembl" id="ENSECAT00000035430.3">
    <property type="protein sequence ID" value="ENSECAP00000034054.3"/>
    <property type="gene ID" value="ENSECAG00000012681.4"/>
</dbReference>
<dbReference type="Bgee" id="ENSECAG00000012681">
    <property type="expression patterns" value="Expressed in articular cartilage of joint and 23 other cell types or tissues"/>
</dbReference>
<evidence type="ECO:0000256" key="3">
    <source>
        <dbReference type="ARBA" id="ARBA00022553"/>
    </source>
</evidence>
<reference evidence="9" key="3">
    <citation type="submission" date="2025-09" db="UniProtKB">
        <authorList>
            <consortium name="Ensembl"/>
        </authorList>
    </citation>
    <scope>IDENTIFICATION</scope>
    <source>
        <strain evidence="9">Thoroughbred</strain>
    </source>
</reference>
<dbReference type="Pfam" id="PF12240">
    <property type="entry name" value="Angiomotin_C"/>
    <property type="match status" value="2"/>
</dbReference>
<evidence type="ECO:0000256" key="6">
    <source>
        <dbReference type="SAM" id="Coils"/>
    </source>
</evidence>
<dbReference type="AlphaFoldDB" id="A0A3Q2HHE5"/>
<feature type="compositionally biased region" description="Polar residues" evidence="7">
    <location>
        <begin position="761"/>
        <end position="774"/>
    </location>
</feature>
<reference evidence="9 10" key="1">
    <citation type="journal article" date="2009" name="Science">
        <title>Genome sequence, comparative analysis, and population genetics of the domestic horse.</title>
        <authorList>
            <consortium name="Broad Institute Genome Sequencing Platform"/>
            <consortium name="Broad Institute Whole Genome Assembly Team"/>
            <person name="Wade C.M."/>
            <person name="Giulotto E."/>
            <person name="Sigurdsson S."/>
            <person name="Zoli M."/>
            <person name="Gnerre S."/>
            <person name="Imsland F."/>
            <person name="Lear T.L."/>
            <person name="Adelson D.L."/>
            <person name="Bailey E."/>
            <person name="Bellone R.R."/>
            <person name="Bloecker H."/>
            <person name="Distl O."/>
            <person name="Edgar R.C."/>
            <person name="Garber M."/>
            <person name="Leeb T."/>
            <person name="Mauceli E."/>
            <person name="MacLeod J.N."/>
            <person name="Penedo M.C.T."/>
            <person name="Raison J.M."/>
            <person name="Sharpe T."/>
            <person name="Vogel J."/>
            <person name="Andersson L."/>
            <person name="Antczak D.F."/>
            <person name="Biagi T."/>
            <person name="Binns M.M."/>
            <person name="Chowdhary B.P."/>
            <person name="Coleman S.J."/>
            <person name="Della Valle G."/>
            <person name="Fryc S."/>
            <person name="Guerin G."/>
            <person name="Hasegawa T."/>
            <person name="Hill E.W."/>
            <person name="Jurka J."/>
            <person name="Kiialainen A."/>
            <person name="Lindgren G."/>
            <person name="Liu J."/>
            <person name="Magnani E."/>
            <person name="Mickelson J.R."/>
            <person name="Murray J."/>
            <person name="Nergadze S.G."/>
            <person name="Onofrio R."/>
            <person name="Pedroni S."/>
            <person name="Piras M.F."/>
            <person name="Raudsepp T."/>
            <person name="Rocchi M."/>
            <person name="Roeed K.H."/>
            <person name="Ryder O.A."/>
            <person name="Searle S."/>
            <person name="Skow L."/>
            <person name="Swinburne J.E."/>
            <person name="Syvaenen A.C."/>
            <person name="Tozaki T."/>
            <person name="Valberg S.J."/>
            <person name="Vaudin M."/>
            <person name="White J.R."/>
            <person name="Zody M.C."/>
            <person name="Lander E.S."/>
            <person name="Lindblad-Toh K."/>
        </authorList>
    </citation>
    <scope>NUCLEOTIDE SEQUENCE [LARGE SCALE GENOMIC DNA]</scope>
    <source>
        <strain evidence="9 10">Thoroughbred</strain>
    </source>
</reference>
<keyword evidence="3" id="KW-0597">Phosphoprotein</keyword>
<evidence type="ECO:0000256" key="7">
    <source>
        <dbReference type="SAM" id="MobiDB-lite"/>
    </source>
</evidence>